<sequence>MKKIESHLLEIEKRTSEFDKASKKLEQQCLMNRVMTPISLEKKTHIVLLQENEDIFSFILLNIPKCDLHKEIHGFQYTHTVFFKASQYLGICCFSNMIDDLRKKGYIKGTAKEFSLCDTDNYGIDNFLLDLVDINVKSQGSI</sequence>
<reference evidence="1 2" key="1">
    <citation type="journal article" date="2017" name="BMC Genomics">
        <title>Genomic characterization of two novel pathogenic avipoxviruses isolated from pacific shearwaters (Ardenna spp.).</title>
        <authorList>
            <person name="Sarker S."/>
            <person name="Das S."/>
            <person name="Lavers J.L."/>
            <person name="Hutton I."/>
            <person name="Helbig K."/>
            <person name="Imbery J."/>
            <person name="Upton C."/>
            <person name="Raidal S.R."/>
        </authorList>
    </citation>
    <scope>NUCLEOTIDE SEQUENCE [LARGE SCALE GENOMIC DNA]</scope>
    <source>
        <strain evidence="1 2">SWPV-1</strain>
    </source>
</reference>
<dbReference type="EMBL" id="KX857216">
    <property type="protein sequence ID" value="ARF02836.1"/>
    <property type="molecule type" value="Genomic_DNA"/>
</dbReference>
<name>A0A1V0S879_CNPV</name>
<protein>
    <submittedName>
        <fullName evidence="1">SWPV1-277</fullName>
    </submittedName>
</protein>
<organism evidence="1 2">
    <name type="scientific">Shearwaterpox virus</name>
    <dbReference type="NCBI Taxonomy" id="1974596"/>
    <lineage>
        <taxon>Viruses</taxon>
        <taxon>Varidnaviria</taxon>
        <taxon>Bamfordvirae</taxon>
        <taxon>Nucleocytoviricota</taxon>
        <taxon>Pokkesviricetes</taxon>
        <taxon>Chitovirales</taxon>
        <taxon>Poxviridae</taxon>
        <taxon>Chordopoxvirinae</taxon>
        <taxon>Avipoxvirus</taxon>
        <taxon>Avipoxvirus canarypox</taxon>
        <taxon>Canarypox virus</taxon>
    </lineage>
</organism>
<evidence type="ECO:0000313" key="1">
    <source>
        <dbReference type="EMBL" id="ARF02836.1"/>
    </source>
</evidence>
<gene>
    <name evidence="1" type="primary">SWPV1-277</name>
</gene>
<accession>A0A1V0S879</accession>
<dbReference type="Proteomes" id="UP000315116">
    <property type="component" value="Segment"/>
</dbReference>
<evidence type="ECO:0000313" key="2">
    <source>
        <dbReference type="Proteomes" id="UP000315116"/>
    </source>
</evidence>
<proteinExistence type="predicted"/>